<dbReference type="PANTHER" id="PTHR47737:SF1">
    <property type="entry name" value="GLYCINE BETAINE_PROLINE BETAINE TRANSPORT SYSTEM PERMEASE PROTEIN PROW"/>
    <property type="match status" value="1"/>
</dbReference>
<feature type="domain" description="ABC-type glycine betaine transport system substrate-binding" evidence="6">
    <location>
        <begin position="38"/>
        <end position="177"/>
    </location>
</feature>
<dbReference type="GO" id="GO:0015226">
    <property type="term" value="F:carnitine transmembrane transporter activity"/>
    <property type="evidence" value="ECO:0007669"/>
    <property type="project" value="TreeGrafter"/>
</dbReference>
<dbReference type="SUPFAM" id="SSF53850">
    <property type="entry name" value="Periplasmic binding protein-like II"/>
    <property type="match status" value="2"/>
</dbReference>
<keyword evidence="8" id="KW-1185">Reference proteome</keyword>
<evidence type="ECO:0000256" key="2">
    <source>
        <dbReference type="ARBA" id="ARBA00022448"/>
    </source>
</evidence>
<reference evidence="7 8" key="1">
    <citation type="journal article" date="2018" name="Int. J. Syst. Evol. Microbiol.">
        <title>Lactobacillus bambusae sp. nov., isolated from a traditional fermented Ma-bamboo shoots of Taiwan.</title>
        <authorList>
            <person name="Wang L.-T."/>
        </authorList>
    </citation>
    <scope>NUCLEOTIDE SEQUENCE [LARGE SCALE GENOMIC DNA]</scope>
    <source>
        <strain evidence="7 8">BS-W1</strain>
    </source>
</reference>
<evidence type="ECO:0000313" key="8">
    <source>
        <dbReference type="Proteomes" id="UP000245080"/>
    </source>
</evidence>
<dbReference type="InterPro" id="IPR007210">
    <property type="entry name" value="ABC_Gly_betaine_transp_sub-bd"/>
</dbReference>
<dbReference type="AlphaFoldDB" id="A0A2V1MZZ9"/>
<dbReference type="GO" id="GO:0015871">
    <property type="term" value="P:choline transport"/>
    <property type="evidence" value="ECO:0007669"/>
    <property type="project" value="TreeGrafter"/>
</dbReference>
<evidence type="ECO:0000313" key="7">
    <source>
        <dbReference type="EMBL" id="PWG00392.1"/>
    </source>
</evidence>
<comment type="subcellular location">
    <subcellularLocation>
        <location evidence="1">Cell membrane</location>
    </subcellularLocation>
</comment>
<protein>
    <submittedName>
        <fullName evidence="7">Glycine/betaine ABC transporter</fullName>
    </submittedName>
</protein>
<dbReference type="GO" id="GO:0043190">
    <property type="term" value="C:ATP-binding cassette (ABC) transporter complex"/>
    <property type="evidence" value="ECO:0007669"/>
    <property type="project" value="InterPro"/>
</dbReference>
<evidence type="ECO:0000256" key="5">
    <source>
        <dbReference type="SAM" id="SignalP"/>
    </source>
</evidence>
<dbReference type="Gene3D" id="3.10.105.10">
    <property type="entry name" value="Dipeptide-binding Protein, Domain 3"/>
    <property type="match status" value="1"/>
</dbReference>
<keyword evidence="5" id="KW-0732">Signal</keyword>
<sequence>MKKKLRFLLPVALLLGLLLSGCSTKAPEYNAKKPLGPQINYTITGIDAGAGIMATTQKALTEYGLTKDNWQLQTSSTAAMTSTLDKAIRHHEPIVITGWQPHWMFTKYPIKFLKDPKHVYGKSENIHTIVRKGLKQDKPEAYEMLDRFHWTPTEMSQVMIQVNNGKDPERAAKEWIQAHPDQVKSWTKGIKKVSGHPTLKMTYVAWDSEIASTNVVAEVLRGLGYKVTIQAMEMQPMWASIATNVADAQVAAWLPTTSAKYYHDYQGKFVDLGTNLKGARVGLAVPKYMTNINSIEDLKNNE</sequence>
<keyword evidence="4" id="KW-0472">Membrane</keyword>
<keyword evidence="2" id="KW-0813">Transport</keyword>
<feature type="signal peptide" evidence="5">
    <location>
        <begin position="1"/>
        <end position="25"/>
    </location>
</feature>
<evidence type="ECO:0000259" key="6">
    <source>
        <dbReference type="Pfam" id="PF04069"/>
    </source>
</evidence>
<dbReference type="PROSITE" id="PS51257">
    <property type="entry name" value="PROKAR_LIPOPROTEIN"/>
    <property type="match status" value="1"/>
</dbReference>
<accession>A0A2V1MZZ9</accession>
<feature type="domain" description="ABC-type glycine betaine transport system substrate-binding" evidence="6">
    <location>
        <begin position="198"/>
        <end position="301"/>
    </location>
</feature>
<dbReference type="PANTHER" id="PTHR47737">
    <property type="entry name" value="GLYCINE BETAINE/PROLINE BETAINE TRANSPORT SYSTEM PERMEASE PROTEIN PROW"/>
    <property type="match status" value="1"/>
</dbReference>
<dbReference type="Gene3D" id="3.40.190.100">
    <property type="entry name" value="Glycine betaine-binding periplasmic protein, domain 2"/>
    <property type="match status" value="1"/>
</dbReference>
<evidence type="ECO:0000256" key="3">
    <source>
        <dbReference type="ARBA" id="ARBA00022475"/>
    </source>
</evidence>
<dbReference type="Proteomes" id="UP000245080">
    <property type="component" value="Unassembled WGS sequence"/>
</dbReference>
<dbReference type="OrthoDB" id="9787902at2"/>
<feature type="chain" id="PRO_5038664842" evidence="5">
    <location>
        <begin position="26"/>
        <end position="302"/>
    </location>
</feature>
<comment type="caution">
    <text evidence="7">The sequence shown here is derived from an EMBL/GenBank/DDBJ whole genome shotgun (WGS) entry which is preliminary data.</text>
</comment>
<evidence type="ECO:0000256" key="4">
    <source>
        <dbReference type="ARBA" id="ARBA00023136"/>
    </source>
</evidence>
<proteinExistence type="predicted"/>
<evidence type="ECO:0000256" key="1">
    <source>
        <dbReference type="ARBA" id="ARBA00004236"/>
    </source>
</evidence>
<dbReference type="Pfam" id="PF04069">
    <property type="entry name" value="OpuAC"/>
    <property type="match status" value="2"/>
</dbReference>
<dbReference type="GO" id="GO:0005275">
    <property type="term" value="F:amine transmembrane transporter activity"/>
    <property type="evidence" value="ECO:0007669"/>
    <property type="project" value="TreeGrafter"/>
</dbReference>
<dbReference type="GO" id="GO:0031460">
    <property type="term" value="P:glycine betaine transport"/>
    <property type="evidence" value="ECO:0007669"/>
    <property type="project" value="TreeGrafter"/>
</dbReference>
<name>A0A2V1MZZ9_9LACO</name>
<dbReference type="CDD" id="cd13639">
    <property type="entry name" value="PBP2_OpuAC_like"/>
    <property type="match status" value="1"/>
</dbReference>
<organism evidence="7 8">
    <name type="scientific">Levilactobacillus bambusae</name>
    <dbReference type="NCBI Taxonomy" id="2024736"/>
    <lineage>
        <taxon>Bacteria</taxon>
        <taxon>Bacillati</taxon>
        <taxon>Bacillota</taxon>
        <taxon>Bacilli</taxon>
        <taxon>Lactobacillales</taxon>
        <taxon>Lactobacillaceae</taxon>
        <taxon>Levilactobacillus</taxon>
    </lineage>
</organism>
<keyword evidence="3" id="KW-1003">Cell membrane</keyword>
<gene>
    <name evidence="7" type="ORF">DCM90_05545</name>
</gene>
<dbReference type="EMBL" id="QCXQ01000002">
    <property type="protein sequence ID" value="PWG00392.1"/>
    <property type="molecule type" value="Genomic_DNA"/>
</dbReference>